<dbReference type="Proteomes" id="UP000010959">
    <property type="component" value="Unassembled WGS sequence"/>
</dbReference>
<reference evidence="2 3" key="1">
    <citation type="journal article" date="2013" name="Mar. Genomics">
        <title>Expression of sulfatases in Rhodopirellula baltica and the diversity of sulfatases in the genus Rhodopirellula.</title>
        <authorList>
            <person name="Wegner C.E."/>
            <person name="Richter-Heitmann T."/>
            <person name="Klindworth A."/>
            <person name="Klockow C."/>
            <person name="Richter M."/>
            <person name="Achstetter T."/>
            <person name="Glockner F.O."/>
            <person name="Harder J."/>
        </authorList>
    </citation>
    <scope>NUCLEOTIDE SEQUENCE [LARGE SCALE GENOMIC DNA]</scope>
    <source>
        <strain evidence="2 3">SWK14</strain>
    </source>
</reference>
<dbReference type="PATRIC" id="fig|993516.3.peg.4364"/>
<organism evidence="2 3">
    <name type="scientific">Rhodopirellula baltica SWK14</name>
    <dbReference type="NCBI Taxonomy" id="993516"/>
    <lineage>
        <taxon>Bacteria</taxon>
        <taxon>Pseudomonadati</taxon>
        <taxon>Planctomycetota</taxon>
        <taxon>Planctomycetia</taxon>
        <taxon>Pirellulales</taxon>
        <taxon>Pirellulaceae</taxon>
        <taxon>Rhodopirellula</taxon>
    </lineage>
</organism>
<evidence type="ECO:0000313" key="2">
    <source>
        <dbReference type="EMBL" id="ELP31924.1"/>
    </source>
</evidence>
<dbReference type="EMBL" id="AMWG01000117">
    <property type="protein sequence ID" value="ELP31924.1"/>
    <property type="molecule type" value="Genomic_DNA"/>
</dbReference>
<dbReference type="AlphaFoldDB" id="L7CCJ2"/>
<evidence type="ECO:0000313" key="3">
    <source>
        <dbReference type="Proteomes" id="UP000010959"/>
    </source>
</evidence>
<sequence>MAGRDPRRGRAANRTGVELDWIRFGNVGEVSSTDRISIVFLISVFETRPTCPLHHPASNGRKRGLPPLSLQPCSAWG</sequence>
<proteinExistence type="predicted"/>
<gene>
    <name evidence="2" type="ORF">RBSWK_04079</name>
</gene>
<comment type="caution">
    <text evidence="2">The sequence shown here is derived from an EMBL/GenBank/DDBJ whole genome shotgun (WGS) entry which is preliminary data.</text>
</comment>
<accession>L7CCJ2</accession>
<protein>
    <submittedName>
        <fullName evidence="2">Uncharacterized protein</fullName>
    </submittedName>
</protein>
<feature type="region of interest" description="Disordered" evidence="1">
    <location>
        <begin position="52"/>
        <end position="77"/>
    </location>
</feature>
<evidence type="ECO:0000256" key="1">
    <source>
        <dbReference type="SAM" id="MobiDB-lite"/>
    </source>
</evidence>
<name>L7CCJ2_RHOBT</name>